<name>A0A5N5EXD6_9ACTN</name>
<dbReference type="Proteomes" id="UP000326907">
    <property type="component" value="Unassembled WGS sequence"/>
</dbReference>
<evidence type="ECO:0000313" key="2">
    <source>
        <dbReference type="Proteomes" id="UP000326907"/>
    </source>
</evidence>
<dbReference type="EMBL" id="VYUA01000003">
    <property type="protein sequence ID" value="KAB2593522.1"/>
    <property type="molecule type" value="Genomic_DNA"/>
</dbReference>
<comment type="caution">
    <text evidence="1">The sequence shown here is derived from an EMBL/GenBank/DDBJ whole genome shotgun (WGS) entry which is preliminary data.</text>
</comment>
<gene>
    <name evidence="1" type="ORF">F5983_04330</name>
</gene>
<reference evidence="1 2" key="1">
    <citation type="submission" date="2019-09" db="EMBL/GenBank/DDBJ databases">
        <authorList>
            <person name="Liu P."/>
        </authorList>
    </citation>
    <scope>NUCLEOTIDE SEQUENCE [LARGE SCALE GENOMIC DNA]</scope>
    <source>
        <strain evidence="1 2">TRM68085</strain>
    </source>
</reference>
<sequence>MTLTNHQETTVTVTAVASVGSQVRADGTSGFIDQAKHPSWWSPDVPPPRVGDRLHAVVLDDSRTPPRLSALREDIEIARALRSVGGEGGTTPA</sequence>
<accession>A0A5N5EXD6</accession>
<dbReference type="RefSeq" id="WP_151509107.1">
    <property type="nucleotide sequence ID" value="NZ_VYUA01000003.1"/>
</dbReference>
<proteinExistence type="predicted"/>
<dbReference type="AlphaFoldDB" id="A0A5N5EXD6"/>
<keyword evidence="2" id="KW-1185">Reference proteome</keyword>
<organism evidence="1 2">
    <name type="scientific">Streptomyces arboris</name>
    <dbReference type="NCBI Taxonomy" id="2600619"/>
    <lineage>
        <taxon>Bacteria</taxon>
        <taxon>Bacillati</taxon>
        <taxon>Actinomycetota</taxon>
        <taxon>Actinomycetes</taxon>
        <taxon>Kitasatosporales</taxon>
        <taxon>Streptomycetaceae</taxon>
        <taxon>Streptomyces</taxon>
    </lineage>
</organism>
<evidence type="ECO:0000313" key="1">
    <source>
        <dbReference type="EMBL" id="KAB2593522.1"/>
    </source>
</evidence>
<protein>
    <submittedName>
        <fullName evidence="1">Uncharacterized protein</fullName>
    </submittedName>
</protein>